<feature type="transmembrane region" description="Helical" evidence="8">
    <location>
        <begin position="281"/>
        <end position="300"/>
    </location>
</feature>
<feature type="transmembrane region" description="Helical" evidence="8">
    <location>
        <begin position="312"/>
        <end position="334"/>
    </location>
</feature>
<feature type="transmembrane region" description="Helical" evidence="8">
    <location>
        <begin position="437"/>
        <end position="458"/>
    </location>
</feature>
<keyword evidence="4 8" id="KW-0812">Transmembrane</keyword>
<dbReference type="CDD" id="cd17356">
    <property type="entry name" value="MFS_HXT"/>
    <property type="match status" value="1"/>
</dbReference>
<dbReference type="STRING" id="1341132.A0A3F3PY50"/>
<dbReference type="PROSITE" id="PS00216">
    <property type="entry name" value="SUGAR_TRANSPORT_1"/>
    <property type="match status" value="2"/>
</dbReference>
<gene>
    <name evidence="10" type="ORF">BDQ94DRAFT_146679</name>
</gene>
<evidence type="ECO:0000256" key="5">
    <source>
        <dbReference type="ARBA" id="ARBA00022989"/>
    </source>
</evidence>
<feature type="domain" description="Major facilitator superfamily (MFS) profile" evidence="9">
    <location>
        <begin position="146"/>
        <end position="592"/>
    </location>
</feature>
<dbReference type="GO" id="GO:0016020">
    <property type="term" value="C:membrane"/>
    <property type="evidence" value="ECO:0007669"/>
    <property type="project" value="UniProtKB-SubCell"/>
</dbReference>
<evidence type="ECO:0000313" key="11">
    <source>
        <dbReference type="Proteomes" id="UP000253729"/>
    </source>
</evidence>
<feature type="transmembrane region" description="Helical" evidence="8">
    <location>
        <begin position="465"/>
        <end position="484"/>
    </location>
</feature>
<dbReference type="GO" id="GO:0005351">
    <property type="term" value="F:carbohydrate:proton symporter activity"/>
    <property type="evidence" value="ECO:0007669"/>
    <property type="project" value="TreeGrafter"/>
</dbReference>
<dbReference type="NCBIfam" id="TIGR00879">
    <property type="entry name" value="SP"/>
    <property type="match status" value="1"/>
</dbReference>
<comment type="subcellular location">
    <subcellularLocation>
        <location evidence="1">Membrane</location>
        <topology evidence="1">Multi-pass membrane protein</topology>
    </subcellularLocation>
</comment>
<dbReference type="PROSITE" id="PS50850">
    <property type="entry name" value="MFS"/>
    <property type="match status" value="1"/>
</dbReference>
<dbReference type="InterPro" id="IPR020846">
    <property type="entry name" value="MFS_dom"/>
</dbReference>
<feature type="transmembrane region" description="Helical" evidence="8">
    <location>
        <begin position="567"/>
        <end position="588"/>
    </location>
</feature>
<evidence type="ECO:0000259" key="9">
    <source>
        <dbReference type="PROSITE" id="PS50850"/>
    </source>
</evidence>
<keyword evidence="3" id="KW-0813">Transport</keyword>
<feature type="transmembrane region" description="Helical" evidence="8">
    <location>
        <begin position="403"/>
        <end position="425"/>
    </location>
</feature>
<name>A0A3F3PY50_9EURO</name>
<keyword evidence="6 8" id="KW-0472">Membrane</keyword>
<feature type="region of interest" description="Disordered" evidence="7">
    <location>
        <begin position="620"/>
        <end position="651"/>
    </location>
</feature>
<dbReference type="InterPro" id="IPR003663">
    <property type="entry name" value="Sugar/inositol_transpt"/>
</dbReference>
<dbReference type="PROSITE" id="PS00217">
    <property type="entry name" value="SUGAR_TRANSPORT_2"/>
    <property type="match status" value="1"/>
</dbReference>
<dbReference type="EMBL" id="KZ852053">
    <property type="protein sequence ID" value="RDH31798.1"/>
    <property type="molecule type" value="Genomic_DNA"/>
</dbReference>
<accession>A0A3F3PY50</accession>
<dbReference type="GeneID" id="38135232"/>
<proteinExistence type="inferred from homology"/>
<feature type="region of interest" description="Disordered" evidence="7">
    <location>
        <begin position="103"/>
        <end position="125"/>
    </location>
</feature>
<feature type="transmembrane region" description="Helical" evidence="8">
    <location>
        <begin position="504"/>
        <end position="526"/>
    </location>
</feature>
<evidence type="ECO:0000256" key="2">
    <source>
        <dbReference type="ARBA" id="ARBA00010992"/>
    </source>
</evidence>
<feature type="transmembrane region" description="Helical" evidence="8">
    <location>
        <begin position="253"/>
        <end position="269"/>
    </location>
</feature>
<dbReference type="Proteomes" id="UP000253729">
    <property type="component" value="Unassembled WGS sequence"/>
</dbReference>
<dbReference type="PRINTS" id="PR00171">
    <property type="entry name" value="SUGRTRNSPORT"/>
</dbReference>
<dbReference type="PANTHER" id="PTHR48022:SF92">
    <property type="entry name" value="LOW AFFINITY GLUCOSE TRANSPORTER MSTE"/>
    <property type="match status" value="1"/>
</dbReference>
<evidence type="ECO:0000256" key="4">
    <source>
        <dbReference type="ARBA" id="ARBA00022692"/>
    </source>
</evidence>
<dbReference type="RefSeq" id="XP_026624820.1">
    <property type="nucleotide sequence ID" value="XM_026766876.1"/>
</dbReference>
<evidence type="ECO:0000256" key="7">
    <source>
        <dbReference type="SAM" id="MobiDB-lite"/>
    </source>
</evidence>
<feature type="compositionally biased region" description="Basic and acidic residues" evidence="7">
    <location>
        <begin position="640"/>
        <end position="651"/>
    </location>
</feature>
<feature type="transmembrane region" description="Helical" evidence="8">
    <location>
        <begin position="538"/>
        <end position="561"/>
    </location>
</feature>
<dbReference type="Gene3D" id="1.20.1250.20">
    <property type="entry name" value="MFS general substrate transporter like domains"/>
    <property type="match status" value="1"/>
</dbReference>
<dbReference type="AlphaFoldDB" id="A0A3F3PY50"/>
<dbReference type="FunFam" id="1.20.1250.20:FF:000044">
    <property type="entry name" value="Hexose transporter Hxt3p"/>
    <property type="match status" value="1"/>
</dbReference>
<organism evidence="10 11">
    <name type="scientific">Aspergillus welwitschiae</name>
    <dbReference type="NCBI Taxonomy" id="1341132"/>
    <lineage>
        <taxon>Eukaryota</taxon>
        <taxon>Fungi</taxon>
        <taxon>Dikarya</taxon>
        <taxon>Ascomycota</taxon>
        <taxon>Pezizomycotina</taxon>
        <taxon>Eurotiomycetes</taxon>
        <taxon>Eurotiomycetidae</taxon>
        <taxon>Eurotiales</taxon>
        <taxon>Aspergillaceae</taxon>
        <taxon>Aspergillus</taxon>
        <taxon>Aspergillus subgen. Circumdati</taxon>
    </lineage>
</organism>
<dbReference type="Pfam" id="PF00083">
    <property type="entry name" value="Sugar_tr"/>
    <property type="match status" value="1"/>
</dbReference>
<evidence type="ECO:0000256" key="8">
    <source>
        <dbReference type="SAM" id="Phobius"/>
    </source>
</evidence>
<feature type="compositionally biased region" description="Polar residues" evidence="7">
    <location>
        <begin position="111"/>
        <end position="123"/>
    </location>
</feature>
<sequence length="651" mass="71861">MEANCRRMERQILSLPFQWHSLVDTVILTEFIFVCGPPPPSSPPLPGPHIYPSISPGSVSPLDVFLSHQSSLFPIFPSLAEDSALYESTGNMGVSNMMSRFKPQADHSESSTEAPTPARSNSAVEKDNVLLDDSPVKYLTWRSFILGIVVSMGGFIFGYSTGQISGFETMDDFLQRFGQEQADGSYAFSNVRSGLIVGLLCIGTMIGALVAAPIADRMGRKLSICLWSVIHIVGIIIQIATDSNWVQVAMGRWVAGLGVGALSSIVPMYQSESAPRQVRGAMVSAFQLFVAFGIFISYIINFGTERIQSTASWRITMGIGFAWPLILAVGSLFLPESPRFAYRQGRIDEAREVMCKLYGVSPNHRVIAQEMKDMKDKLDEEKAAGQAAWHELFTGPRMLYRTLLGIALQSLQQLTGANFIFYYGNSIFTSTGLSNSYVTQIILGAVNFGMTLPGLYVVEHFGRRNSLMVGAAWMFICFMIWASVGHFALDLADPQATPAAGKAMIIFTCFFIVGFATTWGPIVWAICGEMYPARYRALCIGIATAANWTWNFLISFFTPFISSSIDFAYGYVFAGCCFAAIFVVFFFVNETQGRTLEEVDTMYVLHVKPWQSASWVPPEGIVQDMHRPPSSSKQEGQAEMAEHTEPTELRE</sequence>
<dbReference type="InterPro" id="IPR036259">
    <property type="entry name" value="MFS_trans_sf"/>
</dbReference>
<dbReference type="InterPro" id="IPR005829">
    <property type="entry name" value="Sugar_transporter_CS"/>
</dbReference>
<dbReference type="SUPFAM" id="SSF103473">
    <property type="entry name" value="MFS general substrate transporter"/>
    <property type="match status" value="1"/>
</dbReference>
<reference evidence="10 11" key="1">
    <citation type="submission" date="2018-07" db="EMBL/GenBank/DDBJ databases">
        <title>The genomes of Aspergillus section Nigri reveals drivers in fungal speciation.</title>
        <authorList>
            <consortium name="DOE Joint Genome Institute"/>
            <person name="Vesth T.C."/>
            <person name="Nybo J."/>
            <person name="Theobald S."/>
            <person name="Brandl J."/>
            <person name="Frisvad J.C."/>
            <person name="Nielsen K.F."/>
            <person name="Lyhne E.K."/>
            <person name="Kogle M.E."/>
            <person name="Kuo A."/>
            <person name="Riley R."/>
            <person name="Clum A."/>
            <person name="Nolan M."/>
            <person name="Lipzen A."/>
            <person name="Salamov A."/>
            <person name="Henrissat B."/>
            <person name="Wiebenga A."/>
            <person name="De vries R.P."/>
            <person name="Grigoriev I.V."/>
            <person name="Mortensen U.H."/>
            <person name="Andersen M.R."/>
            <person name="Baker S.E."/>
        </authorList>
    </citation>
    <scope>NUCLEOTIDE SEQUENCE [LARGE SCALE GENOMIC DNA]</scope>
    <source>
        <strain evidence="10 11">CBS 139.54b</strain>
    </source>
</reference>
<evidence type="ECO:0000313" key="10">
    <source>
        <dbReference type="EMBL" id="RDH31798.1"/>
    </source>
</evidence>
<protein>
    <submittedName>
        <fullName evidence="10">Monosaccharide transporter</fullName>
    </submittedName>
</protein>
<evidence type="ECO:0000256" key="3">
    <source>
        <dbReference type="ARBA" id="ARBA00022448"/>
    </source>
</evidence>
<feature type="transmembrane region" description="Helical" evidence="8">
    <location>
        <begin position="222"/>
        <end position="241"/>
    </location>
</feature>
<keyword evidence="5 8" id="KW-1133">Transmembrane helix</keyword>
<evidence type="ECO:0000256" key="6">
    <source>
        <dbReference type="ARBA" id="ARBA00023136"/>
    </source>
</evidence>
<comment type="similarity">
    <text evidence="2">Belongs to the major facilitator superfamily. Sugar transporter (TC 2.A.1.1) family.</text>
</comment>
<feature type="transmembrane region" description="Helical" evidence="8">
    <location>
        <begin position="195"/>
        <end position="215"/>
    </location>
</feature>
<keyword evidence="11" id="KW-1185">Reference proteome</keyword>
<evidence type="ECO:0000256" key="1">
    <source>
        <dbReference type="ARBA" id="ARBA00004141"/>
    </source>
</evidence>
<dbReference type="PANTHER" id="PTHR48022">
    <property type="entry name" value="PLASTIDIC GLUCOSE TRANSPORTER 4"/>
    <property type="match status" value="1"/>
</dbReference>
<feature type="transmembrane region" description="Helical" evidence="8">
    <location>
        <begin position="144"/>
        <end position="162"/>
    </location>
</feature>
<dbReference type="InterPro" id="IPR005828">
    <property type="entry name" value="MFS_sugar_transport-like"/>
</dbReference>
<dbReference type="InterPro" id="IPR050360">
    <property type="entry name" value="MFS_Sugar_Transporters"/>
</dbReference>